<dbReference type="InterPro" id="IPR001525">
    <property type="entry name" value="C5_MeTfrase"/>
</dbReference>
<dbReference type="InterPro" id="IPR029063">
    <property type="entry name" value="SAM-dependent_MTases_sf"/>
</dbReference>
<evidence type="ECO:0000256" key="2">
    <source>
        <dbReference type="ARBA" id="ARBA00022598"/>
    </source>
</evidence>
<comment type="similarity">
    <text evidence="1">Belongs to the ATP-dependent AMP-binding enzyme family.</text>
</comment>
<dbReference type="InterPro" id="IPR020845">
    <property type="entry name" value="AMP-binding_CS"/>
</dbReference>
<dbReference type="GO" id="GO:0006631">
    <property type="term" value="P:fatty acid metabolic process"/>
    <property type="evidence" value="ECO:0007669"/>
    <property type="project" value="TreeGrafter"/>
</dbReference>
<keyword evidence="2 8" id="KW-0436">Ligase</keyword>
<accession>A0A1Q9CCU8</accession>
<sequence>MRGAREKSPGSGGKQCKPEAAASKKQVPESASDSRSQSACSEVSLGSRLRSAWVADAASLEWQVLTAKFQDWLDSVDHVELMLDLSTGSEGYAVRRATVHMKEVAPGEEPGTTLFKMIKPKYQIVVEDWISEHMNSWYHGVPCDEHCLGIKINLPMLGSVLVGDMAVSSMNEREHEEELHLEMAVELRNFLKALATQKPNDVAAVDAALRNVEFSAGVPACLSYRQLFDYSVDVARGLQEVLRLGGGSGRPTVGTCMRRGNEFYVTFLAASYCHFPIAAMSTDHPDQASQAKRNQQILSELRPAILVCDATVRQEFAAVTHINFQDLMAQGRSHAPFYPAPADETAVLCYQYTGGTTGQSRCCAATHAMALWEISKYPEVVRLEKGRVLQQHSVYWMASMAGEIISCAGLVPSILAELDPRSVPSLKVVFTWGEMASGQAPVSEIEILKQQMEILTKQFGSYWRKRKSRKTAEARVQEEIGKGKKDRETLESQLQGREEERKMSAAVKEINEVMERQNGNMALLSEDIDMLKQMILELTRTTNETVAALAAEVRNLQSRWDQFIAEEEQVREEYTKYFQEQADLKNHLLERDRKLEQALQTRTAVQWAKEVHLIDLLIASEYWLTLFADWTDWSQSSSRVGSRPAFRAVSGAAVRLRPEAGSDPGQGELLVKKIQTGKAQLRDAVGGKFAEPLIRCIESNESTPVPQVDLLVCGPSCAYMSGIRRNASRYVGCLEPEPADFGHCESSVSYTHGVLQAAEKMQAAMVLYENVPKVLHRCKDDAGEEHPAAIERVEADLVLSQYDVAYRCVDSHNFGLPQRRNRAWLMACKGSMSGKPGVDATFLDFSSFCHISDVFVRGLPKRPLSGRQVTPGYFNDRERQQQCFLEGWYRTSDCLEQVSGGYKFAGRADDMAKVGGVWVDTRQLCDSLREVEGNMIGSDFVWQAAFVSLSRVGAATLKMLRRKLPADHALFVVPRMPRNDVTGRAALAADAL</sequence>
<dbReference type="GO" id="GO:0032259">
    <property type="term" value="P:methylation"/>
    <property type="evidence" value="ECO:0007669"/>
    <property type="project" value="UniProtKB-KW"/>
</dbReference>
<keyword evidence="9" id="KW-1185">Reference proteome</keyword>
<evidence type="ECO:0000259" key="7">
    <source>
        <dbReference type="Pfam" id="PF00501"/>
    </source>
</evidence>
<evidence type="ECO:0000313" key="8">
    <source>
        <dbReference type="EMBL" id="OLP80750.1"/>
    </source>
</evidence>
<dbReference type="EMBL" id="LSRX01001349">
    <property type="protein sequence ID" value="OLP80750.1"/>
    <property type="molecule type" value="Genomic_DNA"/>
</dbReference>
<dbReference type="InterPro" id="IPR042099">
    <property type="entry name" value="ANL_N_sf"/>
</dbReference>
<feature type="domain" description="AMP-dependent synthetase/ligase" evidence="7">
    <location>
        <begin position="195"/>
        <end position="405"/>
    </location>
</feature>
<dbReference type="Pfam" id="PF00145">
    <property type="entry name" value="DNA_methylase"/>
    <property type="match status" value="1"/>
</dbReference>
<evidence type="ECO:0000256" key="6">
    <source>
        <dbReference type="SAM" id="MobiDB-lite"/>
    </source>
</evidence>
<feature type="region of interest" description="Disordered" evidence="6">
    <location>
        <begin position="1"/>
        <end position="39"/>
    </location>
</feature>
<dbReference type="SUPFAM" id="SSF56801">
    <property type="entry name" value="Acetyl-CoA synthetase-like"/>
    <property type="match status" value="2"/>
</dbReference>
<dbReference type="OrthoDB" id="10294498at2759"/>
<dbReference type="PANTHER" id="PTHR43201">
    <property type="entry name" value="ACYL-COA SYNTHETASE"/>
    <property type="match status" value="1"/>
</dbReference>
<dbReference type="Gene3D" id="3.40.50.150">
    <property type="entry name" value="Vaccinia Virus protein VP39"/>
    <property type="match status" value="1"/>
</dbReference>
<evidence type="ECO:0000256" key="3">
    <source>
        <dbReference type="ARBA" id="ARBA00022603"/>
    </source>
</evidence>
<evidence type="ECO:0000256" key="1">
    <source>
        <dbReference type="ARBA" id="ARBA00006432"/>
    </source>
</evidence>
<evidence type="ECO:0000256" key="4">
    <source>
        <dbReference type="ARBA" id="ARBA00022679"/>
    </source>
</evidence>
<dbReference type="AlphaFoldDB" id="A0A1Q9CCU8"/>
<keyword evidence="3" id="KW-0489">Methyltransferase</keyword>
<dbReference type="Pfam" id="PF00501">
    <property type="entry name" value="AMP-binding"/>
    <property type="match status" value="1"/>
</dbReference>
<dbReference type="Gene3D" id="2.30.38.10">
    <property type="entry name" value="Luciferase, Domain 3"/>
    <property type="match status" value="1"/>
</dbReference>
<dbReference type="PANTHER" id="PTHR43201:SF5">
    <property type="entry name" value="MEDIUM-CHAIN ACYL-COA LIGASE ACSF2, MITOCHONDRIAL"/>
    <property type="match status" value="1"/>
</dbReference>
<keyword evidence="5" id="KW-0175">Coiled coil</keyword>
<dbReference type="Proteomes" id="UP000186817">
    <property type="component" value="Unassembled WGS sequence"/>
</dbReference>
<comment type="caution">
    <text evidence="8">The sequence shown here is derived from an EMBL/GenBank/DDBJ whole genome shotgun (WGS) entry which is preliminary data.</text>
</comment>
<proteinExistence type="inferred from homology"/>
<feature type="coiled-coil region" evidence="5">
    <location>
        <begin position="514"/>
        <end position="541"/>
    </location>
</feature>
<reference evidence="8 9" key="1">
    <citation type="submission" date="2016-02" db="EMBL/GenBank/DDBJ databases">
        <title>Genome analysis of coral dinoflagellate symbionts highlights evolutionary adaptations to a symbiotic lifestyle.</title>
        <authorList>
            <person name="Aranda M."/>
            <person name="Li Y."/>
            <person name="Liew Y.J."/>
            <person name="Baumgarten S."/>
            <person name="Simakov O."/>
            <person name="Wilson M."/>
            <person name="Piel J."/>
            <person name="Ashoor H."/>
            <person name="Bougouffa S."/>
            <person name="Bajic V.B."/>
            <person name="Ryu T."/>
            <person name="Ravasi T."/>
            <person name="Bayer T."/>
            <person name="Micklem G."/>
            <person name="Kim H."/>
            <person name="Bhak J."/>
            <person name="Lajeunesse T.C."/>
            <person name="Voolstra C.R."/>
        </authorList>
    </citation>
    <scope>NUCLEOTIDE SEQUENCE [LARGE SCALE GENOMIC DNA]</scope>
    <source>
        <strain evidence="8 9">CCMP2467</strain>
    </source>
</reference>
<dbReference type="PROSITE" id="PS00455">
    <property type="entry name" value="AMP_BINDING"/>
    <property type="match status" value="1"/>
</dbReference>
<feature type="region of interest" description="Disordered" evidence="6">
    <location>
        <begin position="473"/>
        <end position="501"/>
    </location>
</feature>
<evidence type="ECO:0000313" key="9">
    <source>
        <dbReference type="Proteomes" id="UP000186817"/>
    </source>
</evidence>
<protein>
    <submittedName>
        <fullName evidence="8">Anthranilate--CoA ligase</fullName>
    </submittedName>
</protein>
<dbReference type="GO" id="GO:0031956">
    <property type="term" value="F:medium-chain fatty acid-CoA ligase activity"/>
    <property type="evidence" value="ECO:0007669"/>
    <property type="project" value="TreeGrafter"/>
</dbReference>
<organism evidence="8 9">
    <name type="scientific">Symbiodinium microadriaticum</name>
    <name type="common">Dinoflagellate</name>
    <name type="synonym">Zooxanthella microadriatica</name>
    <dbReference type="NCBI Taxonomy" id="2951"/>
    <lineage>
        <taxon>Eukaryota</taxon>
        <taxon>Sar</taxon>
        <taxon>Alveolata</taxon>
        <taxon>Dinophyceae</taxon>
        <taxon>Suessiales</taxon>
        <taxon>Symbiodiniaceae</taxon>
        <taxon>Symbiodinium</taxon>
    </lineage>
</organism>
<evidence type="ECO:0000256" key="5">
    <source>
        <dbReference type="SAM" id="Coils"/>
    </source>
</evidence>
<dbReference type="InterPro" id="IPR000873">
    <property type="entry name" value="AMP-dep_synth/lig_dom"/>
</dbReference>
<dbReference type="GO" id="GO:0008168">
    <property type="term" value="F:methyltransferase activity"/>
    <property type="evidence" value="ECO:0007669"/>
    <property type="project" value="UniProtKB-KW"/>
</dbReference>
<dbReference type="Gene3D" id="3.40.50.12780">
    <property type="entry name" value="N-terminal domain of ligase-like"/>
    <property type="match status" value="1"/>
</dbReference>
<keyword evidence="4" id="KW-0808">Transferase</keyword>
<dbReference type="SUPFAM" id="SSF53335">
    <property type="entry name" value="S-adenosyl-L-methionine-dependent methyltransferases"/>
    <property type="match status" value="1"/>
</dbReference>
<name>A0A1Q9CCU8_SYMMI</name>
<feature type="compositionally biased region" description="Low complexity" evidence="6">
    <location>
        <begin position="30"/>
        <end position="39"/>
    </location>
</feature>
<gene>
    <name evidence="8" type="primary">pqsA</name>
    <name evidence="8" type="ORF">AK812_SmicGene38794</name>
</gene>